<dbReference type="Proteomes" id="UP001152795">
    <property type="component" value="Unassembled WGS sequence"/>
</dbReference>
<name>A0A6S7JNU4_PARCT</name>
<keyword evidence="3" id="KW-1185">Reference proteome</keyword>
<evidence type="ECO:0000256" key="1">
    <source>
        <dbReference type="SAM" id="MobiDB-lite"/>
    </source>
</evidence>
<organism evidence="2 3">
    <name type="scientific">Paramuricea clavata</name>
    <name type="common">Red gorgonian</name>
    <name type="synonym">Violescent sea-whip</name>
    <dbReference type="NCBI Taxonomy" id="317549"/>
    <lineage>
        <taxon>Eukaryota</taxon>
        <taxon>Metazoa</taxon>
        <taxon>Cnidaria</taxon>
        <taxon>Anthozoa</taxon>
        <taxon>Octocorallia</taxon>
        <taxon>Malacalcyonacea</taxon>
        <taxon>Plexauridae</taxon>
        <taxon>Paramuricea</taxon>
    </lineage>
</organism>
<reference evidence="2" key="1">
    <citation type="submission" date="2020-04" db="EMBL/GenBank/DDBJ databases">
        <authorList>
            <person name="Alioto T."/>
            <person name="Alioto T."/>
            <person name="Gomez Garrido J."/>
        </authorList>
    </citation>
    <scope>NUCLEOTIDE SEQUENCE</scope>
    <source>
        <strain evidence="2">A484AB</strain>
    </source>
</reference>
<gene>
    <name evidence="2" type="ORF">PACLA_8A078909</name>
</gene>
<proteinExistence type="predicted"/>
<sequence length="155" mass="17675">MNSNQLITTPTRLTDTSESLITSTSHLVNENGVMDTTKSDHLPVYAVLYTKQPKPPPQYILMRSCKDYDDERFTAQLASRSEELVSIFSDSNVNSKLDKFNNVLLTTLAVHAPVRIIKKPFLSLYHHRYKKPNAPQRSTPPSLQTNTRCRRLESI</sequence>
<protein>
    <submittedName>
        <fullName evidence="2">Uncharacterized protein</fullName>
    </submittedName>
</protein>
<dbReference type="EMBL" id="CACRXK020019981">
    <property type="protein sequence ID" value="CAB4034276.1"/>
    <property type="molecule type" value="Genomic_DNA"/>
</dbReference>
<feature type="compositionally biased region" description="Polar residues" evidence="1">
    <location>
        <begin position="135"/>
        <end position="147"/>
    </location>
</feature>
<evidence type="ECO:0000313" key="2">
    <source>
        <dbReference type="EMBL" id="CAB4034276.1"/>
    </source>
</evidence>
<dbReference type="OrthoDB" id="6015586at2759"/>
<evidence type="ECO:0000313" key="3">
    <source>
        <dbReference type="Proteomes" id="UP001152795"/>
    </source>
</evidence>
<feature type="region of interest" description="Disordered" evidence="1">
    <location>
        <begin position="131"/>
        <end position="155"/>
    </location>
</feature>
<dbReference type="AlphaFoldDB" id="A0A6S7JNU4"/>
<accession>A0A6S7JNU4</accession>
<comment type="caution">
    <text evidence="2">The sequence shown here is derived from an EMBL/GenBank/DDBJ whole genome shotgun (WGS) entry which is preliminary data.</text>
</comment>